<gene>
    <name evidence="1" type="ORF">GCM10022416_55260</name>
</gene>
<protein>
    <submittedName>
        <fullName evidence="1">Uncharacterized protein</fullName>
    </submittedName>
</protein>
<name>A0ABP7ZEB2_9ACTN</name>
<proteinExistence type="predicted"/>
<reference evidence="2" key="1">
    <citation type="journal article" date="2019" name="Int. J. Syst. Evol. Microbiol.">
        <title>The Global Catalogue of Microorganisms (GCM) 10K type strain sequencing project: providing services to taxonomists for standard genome sequencing and annotation.</title>
        <authorList>
            <consortium name="The Broad Institute Genomics Platform"/>
            <consortium name="The Broad Institute Genome Sequencing Center for Infectious Disease"/>
            <person name="Wu L."/>
            <person name="Ma J."/>
        </authorList>
    </citation>
    <scope>NUCLEOTIDE SEQUENCE [LARGE SCALE GENOMIC DNA]</scope>
    <source>
        <strain evidence="2">JCM 17316</strain>
    </source>
</reference>
<keyword evidence="2" id="KW-1185">Reference proteome</keyword>
<dbReference type="RefSeq" id="WP_345024591.1">
    <property type="nucleotide sequence ID" value="NZ_BAABDO010000128.1"/>
</dbReference>
<comment type="caution">
    <text evidence="1">The sequence shown here is derived from an EMBL/GenBank/DDBJ whole genome shotgun (WGS) entry which is preliminary data.</text>
</comment>
<dbReference type="Proteomes" id="UP001500266">
    <property type="component" value="Unassembled WGS sequence"/>
</dbReference>
<sequence>MADLEHTPQSGESGGEPGGALVAAGGVIADAVTYVAVVTELAVAGFRLAGLSESVRSTYRYVERCARGVDRLADQMAGLAVDADTVAEHHEAAAVMRSVLEAAEAMASSLEDLSTLFGHTANEHVTDYGTVADAAQSMSVPMAEAEFYSNR</sequence>
<accession>A0ABP7ZEB2</accession>
<evidence type="ECO:0000313" key="2">
    <source>
        <dbReference type="Proteomes" id="UP001500266"/>
    </source>
</evidence>
<evidence type="ECO:0000313" key="1">
    <source>
        <dbReference type="EMBL" id="GAA4155078.1"/>
    </source>
</evidence>
<dbReference type="EMBL" id="BAABDO010000128">
    <property type="protein sequence ID" value="GAA4155078.1"/>
    <property type="molecule type" value="Genomic_DNA"/>
</dbReference>
<organism evidence="1 2">
    <name type="scientific">Actinomadura keratinilytica</name>
    <dbReference type="NCBI Taxonomy" id="547461"/>
    <lineage>
        <taxon>Bacteria</taxon>
        <taxon>Bacillati</taxon>
        <taxon>Actinomycetota</taxon>
        <taxon>Actinomycetes</taxon>
        <taxon>Streptosporangiales</taxon>
        <taxon>Thermomonosporaceae</taxon>
        <taxon>Actinomadura</taxon>
    </lineage>
</organism>